<reference evidence="2 3" key="1">
    <citation type="journal article" date="2016" name="Mol. Biol. Evol.">
        <title>Comparative Genomics of Early-Diverging Mushroom-Forming Fungi Provides Insights into the Origins of Lignocellulose Decay Capabilities.</title>
        <authorList>
            <person name="Nagy L.G."/>
            <person name="Riley R."/>
            <person name="Tritt A."/>
            <person name="Adam C."/>
            <person name="Daum C."/>
            <person name="Floudas D."/>
            <person name="Sun H."/>
            <person name="Yadav J.S."/>
            <person name="Pangilinan J."/>
            <person name="Larsson K.H."/>
            <person name="Matsuura K."/>
            <person name="Barry K."/>
            <person name="Labutti K."/>
            <person name="Kuo R."/>
            <person name="Ohm R.A."/>
            <person name="Bhattacharya S.S."/>
            <person name="Shirouzu T."/>
            <person name="Yoshinaga Y."/>
            <person name="Martin F.M."/>
            <person name="Grigoriev I.V."/>
            <person name="Hibbett D.S."/>
        </authorList>
    </citation>
    <scope>NUCLEOTIDE SEQUENCE [LARGE SCALE GENOMIC DNA]</scope>
    <source>
        <strain evidence="2 3">HHB9708</strain>
    </source>
</reference>
<evidence type="ECO:0000313" key="2">
    <source>
        <dbReference type="EMBL" id="KZS94878.1"/>
    </source>
</evidence>
<dbReference type="InterPro" id="IPR036047">
    <property type="entry name" value="F-box-like_dom_sf"/>
</dbReference>
<feature type="domain" description="F-box" evidence="1">
    <location>
        <begin position="12"/>
        <end position="53"/>
    </location>
</feature>
<dbReference type="AlphaFoldDB" id="A0A164WA83"/>
<dbReference type="Proteomes" id="UP000076722">
    <property type="component" value="Unassembled WGS sequence"/>
</dbReference>
<sequence>MASGTPPPTFLGIPVELRLRILELPALDIRDIIRCMLVCRDLRDLLNGSTLYTYKRELERCSMVDNSPDYPISTKLEKLLDRNRRWRDLDAFSVKTLEVPFVSGPISLLGGIFARTVRGSNKRDLDIGLLVLPKGDGDVEDIIPEGQNWGEVIEAIAIDPEQDLLVVVNGVQQE</sequence>
<evidence type="ECO:0000313" key="3">
    <source>
        <dbReference type="Proteomes" id="UP000076722"/>
    </source>
</evidence>
<dbReference type="EMBL" id="KV419403">
    <property type="protein sequence ID" value="KZS94878.1"/>
    <property type="molecule type" value="Genomic_DNA"/>
</dbReference>
<organism evidence="2 3">
    <name type="scientific">Sistotremastrum niveocremeum HHB9708</name>
    <dbReference type="NCBI Taxonomy" id="1314777"/>
    <lineage>
        <taxon>Eukaryota</taxon>
        <taxon>Fungi</taxon>
        <taxon>Dikarya</taxon>
        <taxon>Basidiomycota</taxon>
        <taxon>Agaricomycotina</taxon>
        <taxon>Agaricomycetes</taxon>
        <taxon>Sistotremastrales</taxon>
        <taxon>Sistotremastraceae</taxon>
        <taxon>Sertulicium</taxon>
        <taxon>Sertulicium niveocremeum</taxon>
    </lineage>
</organism>
<name>A0A164WA83_9AGAM</name>
<dbReference type="Pfam" id="PF12937">
    <property type="entry name" value="F-box-like"/>
    <property type="match status" value="1"/>
</dbReference>
<proteinExistence type="predicted"/>
<dbReference type="OrthoDB" id="2745718at2759"/>
<dbReference type="SUPFAM" id="SSF81383">
    <property type="entry name" value="F-box domain"/>
    <property type="match status" value="1"/>
</dbReference>
<protein>
    <recommendedName>
        <fullName evidence="1">F-box domain-containing protein</fullName>
    </recommendedName>
</protein>
<evidence type="ECO:0000259" key="1">
    <source>
        <dbReference type="Pfam" id="PF12937"/>
    </source>
</evidence>
<accession>A0A164WA83</accession>
<dbReference type="InterPro" id="IPR001810">
    <property type="entry name" value="F-box_dom"/>
</dbReference>
<dbReference type="CDD" id="cd09917">
    <property type="entry name" value="F-box_SF"/>
    <property type="match status" value="1"/>
</dbReference>
<gene>
    <name evidence="2" type="ORF">SISNIDRAFT_34477</name>
</gene>
<keyword evidence="3" id="KW-1185">Reference proteome</keyword>
<dbReference type="STRING" id="1314777.A0A164WA83"/>